<comment type="similarity">
    <text evidence="1 13">Belongs to the RuvC family.</text>
</comment>
<comment type="catalytic activity">
    <reaction evidence="12 13">
        <text>Endonucleolytic cleavage at a junction such as a reciprocal single-stranded crossover between two homologous DNA duplexes (Holliday junction).</text>
        <dbReference type="EC" id="3.1.21.10"/>
    </reaction>
</comment>
<dbReference type="AlphaFoldDB" id="A0A517SMU4"/>
<dbReference type="HAMAP" id="MF_00034">
    <property type="entry name" value="RuvC"/>
    <property type="match status" value="1"/>
</dbReference>
<evidence type="ECO:0000256" key="13">
    <source>
        <dbReference type="HAMAP-Rule" id="MF_00034"/>
    </source>
</evidence>
<dbReference type="Proteomes" id="UP000315700">
    <property type="component" value="Chromosome"/>
</dbReference>
<feature type="active site" evidence="13">
    <location>
        <position position="84"/>
    </location>
</feature>
<dbReference type="InParanoid" id="A0A517SMU4"/>
<dbReference type="PRINTS" id="PR00696">
    <property type="entry name" value="RSOLVASERUVC"/>
</dbReference>
<feature type="active site" evidence="13">
    <location>
        <position position="24"/>
    </location>
</feature>
<dbReference type="GO" id="GO:0005737">
    <property type="term" value="C:cytoplasm"/>
    <property type="evidence" value="ECO:0007669"/>
    <property type="project" value="UniProtKB-SubCell"/>
</dbReference>
<evidence type="ECO:0000256" key="1">
    <source>
        <dbReference type="ARBA" id="ARBA00009518"/>
    </source>
</evidence>
<evidence type="ECO:0000256" key="2">
    <source>
        <dbReference type="ARBA" id="ARBA00022490"/>
    </source>
</evidence>
<dbReference type="InterPro" id="IPR012337">
    <property type="entry name" value="RNaseH-like_sf"/>
</dbReference>
<dbReference type="InterPro" id="IPR036397">
    <property type="entry name" value="RNaseH_sf"/>
</dbReference>
<evidence type="ECO:0000256" key="11">
    <source>
        <dbReference type="ARBA" id="ARBA00023204"/>
    </source>
</evidence>
<organism evidence="15 16">
    <name type="scientific">Caulifigura coniformis</name>
    <dbReference type="NCBI Taxonomy" id="2527983"/>
    <lineage>
        <taxon>Bacteria</taxon>
        <taxon>Pseudomonadati</taxon>
        <taxon>Planctomycetota</taxon>
        <taxon>Planctomycetia</taxon>
        <taxon>Planctomycetales</taxon>
        <taxon>Planctomycetaceae</taxon>
        <taxon>Caulifigura</taxon>
    </lineage>
</organism>
<keyword evidence="16" id="KW-1185">Reference proteome</keyword>
<dbReference type="NCBIfam" id="TIGR00228">
    <property type="entry name" value="ruvC"/>
    <property type="match status" value="1"/>
</dbReference>
<feature type="binding site" evidence="13">
    <location>
        <position position="24"/>
    </location>
    <ligand>
        <name>Mg(2+)</name>
        <dbReference type="ChEBI" id="CHEBI:18420"/>
        <label>1</label>
    </ligand>
</feature>
<evidence type="ECO:0000256" key="12">
    <source>
        <dbReference type="ARBA" id="ARBA00029354"/>
    </source>
</evidence>
<dbReference type="PANTHER" id="PTHR30194">
    <property type="entry name" value="CROSSOVER JUNCTION ENDODEOXYRIBONUCLEASE RUVC"/>
    <property type="match status" value="1"/>
</dbReference>
<keyword evidence="8 13" id="KW-0460">Magnesium</keyword>
<dbReference type="GO" id="GO:0003677">
    <property type="term" value="F:DNA binding"/>
    <property type="evidence" value="ECO:0007669"/>
    <property type="project" value="UniProtKB-KW"/>
</dbReference>
<dbReference type="GO" id="GO:0008821">
    <property type="term" value="F:crossover junction DNA endonuclease activity"/>
    <property type="evidence" value="ECO:0007669"/>
    <property type="project" value="UniProtKB-UniRule"/>
</dbReference>
<accession>A0A517SMU4</accession>
<dbReference type="GO" id="GO:0006310">
    <property type="term" value="P:DNA recombination"/>
    <property type="evidence" value="ECO:0007669"/>
    <property type="project" value="UniProtKB-UniRule"/>
</dbReference>
<dbReference type="InterPro" id="IPR002176">
    <property type="entry name" value="X-over_junc_endoDNase_RuvC"/>
</dbReference>
<dbReference type="GO" id="GO:0000287">
    <property type="term" value="F:magnesium ion binding"/>
    <property type="evidence" value="ECO:0007669"/>
    <property type="project" value="UniProtKB-UniRule"/>
</dbReference>
<keyword evidence="7 13" id="KW-0378">Hydrolase</keyword>
<dbReference type="KEGG" id="ccos:Pan44_55040"/>
<dbReference type="InterPro" id="IPR020563">
    <property type="entry name" value="X-over_junc_endoDNase_Mg_BS"/>
</dbReference>
<keyword evidence="6 13" id="KW-0227">DNA damage</keyword>
<keyword evidence="3 13" id="KW-0540">Nuclease</keyword>
<comment type="subcellular location">
    <subcellularLocation>
        <location evidence="13">Cytoplasm</location>
    </subcellularLocation>
</comment>
<name>A0A517SMU4_9PLAN</name>
<dbReference type="PANTHER" id="PTHR30194:SF3">
    <property type="entry name" value="CROSSOVER JUNCTION ENDODEOXYRIBONUCLEASE RUVC"/>
    <property type="match status" value="1"/>
</dbReference>
<evidence type="ECO:0000256" key="6">
    <source>
        <dbReference type="ARBA" id="ARBA00022763"/>
    </source>
</evidence>
<evidence type="ECO:0000256" key="9">
    <source>
        <dbReference type="ARBA" id="ARBA00023125"/>
    </source>
</evidence>
<dbReference type="EMBL" id="CP036271">
    <property type="protein sequence ID" value="QDT57435.1"/>
    <property type="molecule type" value="Genomic_DNA"/>
</dbReference>
<evidence type="ECO:0000256" key="4">
    <source>
        <dbReference type="ARBA" id="ARBA00022723"/>
    </source>
</evidence>
<dbReference type="GO" id="GO:0048476">
    <property type="term" value="C:Holliday junction resolvase complex"/>
    <property type="evidence" value="ECO:0007669"/>
    <property type="project" value="UniProtKB-UniRule"/>
</dbReference>
<reference evidence="15 16" key="1">
    <citation type="submission" date="2019-02" db="EMBL/GenBank/DDBJ databases">
        <title>Deep-cultivation of Planctomycetes and their phenomic and genomic characterization uncovers novel biology.</title>
        <authorList>
            <person name="Wiegand S."/>
            <person name="Jogler M."/>
            <person name="Boedeker C."/>
            <person name="Pinto D."/>
            <person name="Vollmers J."/>
            <person name="Rivas-Marin E."/>
            <person name="Kohn T."/>
            <person name="Peeters S.H."/>
            <person name="Heuer A."/>
            <person name="Rast P."/>
            <person name="Oberbeckmann S."/>
            <person name="Bunk B."/>
            <person name="Jeske O."/>
            <person name="Meyerdierks A."/>
            <person name="Storesund J.E."/>
            <person name="Kallscheuer N."/>
            <person name="Luecker S."/>
            <person name="Lage O.M."/>
            <person name="Pohl T."/>
            <person name="Merkel B.J."/>
            <person name="Hornburger P."/>
            <person name="Mueller R.-W."/>
            <person name="Bruemmer F."/>
            <person name="Labrenz M."/>
            <person name="Spormann A.M."/>
            <person name="Op den Camp H."/>
            <person name="Overmann J."/>
            <person name="Amann R."/>
            <person name="Jetten M.S.M."/>
            <person name="Mascher T."/>
            <person name="Medema M.H."/>
            <person name="Devos D.P."/>
            <person name="Kaster A.-K."/>
            <person name="Ovreas L."/>
            <person name="Rohde M."/>
            <person name="Galperin M.Y."/>
            <person name="Jogler C."/>
        </authorList>
    </citation>
    <scope>NUCLEOTIDE SEQUENCE [LARGE SCALE GENOMIC DNA]</scope>
    <source>
        <strain evidence="15 16">Pan44</strain>
    </source>
</reference>
<evidence type="ECO:0000256" key="14">
    <source>
        <dbReference type="NCBIfam" id="TIGR00228"/>
    </source>
</evidence>
<comment type="cofactor">
    <cofactor evidence="13">
        <name>Mg(2+)</name>
        <dbReference type="ChEBI" id="CHEBI:18420"/>
    </cofactor>
    <text evidence="13">Binds 2 Mg(2+) ion per subunit.</text>
</comment>
<dbReference type="CDD" id="cd16962">
    <property type="entry name" value="RuvC"/>
    <property type="match status" value="1"/>
</dbReference>
<dbReference type="PROSITE" id="PS01321">
    <property type="entry name" value="RUVC"/>
    <property type="match status" value="1"/>
</dbReference>
<dbReference type="SUPFAM" id="SSF53098">
    <property type="entry name" value="Ribonuclease H-like"/>
    <property type="match status" value="1"/>
</dbReference>
<evidence type="ECO:0000256" key="10">
    <source>
        <dbReference type="ARBA" id="ARBA00023172"/>
    </source>
</evidence>
<keyword evidence="2 13" id="KW-0963">Cytoplasm</keyword>
<dbReference type="FunCoup" id="A0A517SMU4">
    <property type="interactions" value="213"/>
</dbReference>
<evidence type="ECO:0000256" key="5">
    <source>
        <dbReference type="ARBA" id="ARBA00022759"/>
    </source>
</evidence>
<gene>
    <name evidence="13 15" type="primary">ruvC</name>
    <name evidence="15" type="ORF">Pan44_55040</name>
</gene>
<keyword evidence="10 13" id="KW-0233">DNA recombination</keyword>
<dbReference type="GO" id="GO:0006281">
    <property type="term" value="P:DNA repair"/>
    <property type="evidence" value="ECO:0007669"/>
    <property type="project" value="UniProtKB-UniRule"/>
</dbReference>
<evidence type="ECO:0000256" key="7">
    <source>
        <dbReference type="ARBA" id="ARBA00022801"/>
    </source>
</evidence>
<dbReference type="Pfam" id="PF02075">
    <property type="entry name" value="RuvC"/>
    <property type="match status" value="1"/>
</dbReference>
<evidence type="ECO:0000256" key="8">
    <source>
        <dbReference type="ARBA" id="ARBA00022842"/>
    </source>
</evidence>
<keyword evidence="9 13" id="KW-0238">DNA-binding</keyword>
<protein>
    <recommendedName>
        <fullName evidence="13 14">Crossover junction endodeoxyribonuclease RuvC</fullName>
        <ecNumber evidence="13 14">3.1.21.10</ecNumber>
    </recommendedName>
    <alternativeName>
        <fullName evidence="13">Holliday junction nuclease RuvC</fullName>
    </alternativeName>
    <alternativeName>
        <fullName evidence="13">Holliday junction resolvase RuvC</fullName>
    </alternativeName>
</protein>
<dbReference type="FunFam" id="3.30.420.10:FF:000002">
    <property type="entry name" value="Crossover junction endodeoxyribonuclease RuvC"/>
    <property type="match status" value="1"/>
</dbReference>
<evidence type="ECO:0000256" key="3">
    <source>
        <dbReference type="ARBA" id="ARBA00022722"/>
    </source>
</evidence>
<dbReference type="Gene3D" id="3.30.420.10">
    <property type="entry name" value="Ribonuclease H-like superfamily/Ribonuclease H"/>
    <property type="match status" value="1"/>
</dbReference>
<feature type="binding site" evidence="13">
    <location>
        <position position="84"/>
    </location>
    <ligand>
        <name>Mg(2+)</name>
        <dbReference type="ChEBI" id="CHEBI:18420"/>
        <label>2</label>
    </ligand>
</feature>
<keyword evidence="4 13" id="KW-0479">Metal-binding</keyword>
<proteinExistence type="inferred from homology"/>
<feature type="active site" evidence="13">
    <location>
        <position position="158"/>
    </location>
</feature>
<comment type="subunit">
    <text evidence="13">Homodimer which binds Holliday junction (HJ) DNA. The HJ becomes 2-fold symmetrical on binding to RuvC with unstacked arms; it has a different conformation from HJ DNA in complex with RuvA. In the full resolvosome a probable DNA-RuvA(4)-RuvB(12)-RuvC(2) complex forms which resolves the HJ.</text>
</comment>
<sequence length="180" mass="19034">MPSMSFVLGNTFAGPAVSVSLGIDPGLNRTGYAVIVRTARGLRLKEGGVLRSTKGLSLAERVKELGSELRNVIEEFRPDGMAVEQLFSHSAHVKTAILMAHARGALLYAAADAGIPVVNYTPTQVKRLLTGSGRASKEQMQLAITRELGLSAVPEPNDVADACAIALCQLHSRQVDLATA</sequence>
<feature type="binding site" evidence="13">
    <location>
        <position position="158"/>
    </location>
    <ligand>
        <name>Mg(2+)</name>
        <dbReference type="ChEBI" id="CHEBI:18420"/>
        <label>1</label>
    </ligand>
</feature>
<keyword evidence="5 13" id="KW-0255">Endonuclease</keyword>
<keyword evidence="11 13" id="KW-0234">DNA repair</keyword>
<evidence type="ECO:0000313" key="16">
    <source>
        <dbReference type="Proteomes" id="UP000315700"/>
    </source>
</evidence>
<comment type="function">
    <text evidence="13">The RuvA-RuvB-RuvC complex processes Holliday junction (HJ) DNA during genetic recombination and DNA repair. Endonuclease that resolves HJ intermediates. Cleaves cruciform DNA by making single-stranded nicks across the HJ at symmetrical positions within the homologous arms, yielding a 5'-phosphate and a 3'-hydroxyl group; requires a central core of homology in the junction. The consensus cleavage sequence is 5'-(A/T)TT(C/G)-3'. Cleavage occurs on the 3'-side of the TT dinucleotide at the point of strand exchange. HJ branch migration catalyzed by RuvA-RuvB allows RuvC to scan DNA until it finds its consensus sequence, where it cleaves and resolves the cruciform DNA.</text>
</comment>
<dbReference type="EC" id="3.1.21.10" evidence="13 14"/>
<evidence type="ECO:0000313" key="15">
    <source>
        <dbReference type="EMBL" id="QDT57435.1"/>
    </source>
</evidence>